<name>A0A8D9AWK9_9HEMI</name>
<protein>
    <submittedName>
        <fullName evidence="1">Uncharacterized protein</fullName>
    </submittedName>
</protein>
<dbReference type="AlphaFoldDB" id="A0A8D9AWK9"/>
<evidence type="ECO:0000313" key="1">
    <source>
        <dbReference type="EMBL" id="CAG6772726.1"/>
    </source>
</evidence>
<dbReference type="EMBL" id="HBUF01589051">
    <property type="protein sequence ID" value="CAG6772724.1"/>
    <property type="molecule type" value="Transcribed_RNA"/>
</dbReference>
<accession>A0A8D9AWK9</accession>
<organism evidence="1">
    <name type="scientific">Cacopsylla melanoneura</name>
    <dbReference type="NCBI Taxonomy" id="428564"/>
    <lineage>
        <taxon>Eukaryota</taxon>
        <taxon>Metazoa</taxon>
        <taxon>Ecdysozoa</taxon>
        <taxon>Arthropoda</taxon>
        <taxon>Hexapoda</taxon>
        <taxon>Insecta</taxon>
        <taxon>Pterygota</taxon>
        <taxon>Neoptera</taxon>
        <taxon>Paraneoptera</taxon>
        <taxon>Hemiptera</taxon>
        <taxon>Sternorrhyncha</taxon>
        <taxon>Psylloidea</taxon>
        <taxon>Psyllidae</taxon>
        <taxon>Psyllinae</taxon>
        <taxon>Cacopsylla</taxon>
    </lineage>
</organism>
<reference evidence="1" key="1">
    <citation type="submission" date="2021-05" db="EMBL/GenBank/DDBJ databases">
        <authorList>
            <person name="Alioto T."/>
            <person name="Alioto T."/>
            <person name="Gomez Garrido J."/>
        </authorList>
    </citation>
    <scope>NUCLEOTIDE SEQUENCE</scope>
</reference>
<proteinExistence type="predicted"/>
<dbReference type="EMBL" id="HBUF01589052">
    <property type="protein sequence ID" value="CAG6772726.1"/>
    <property type="molecule type" value="Transcribed_RNA"/>
</dbReference>
<sequence length="137" mass="15663">MFQGRTADCNIRSWLHCRSLLCHCVPSCRYSSFQVKSREGSNCGRHCQEDWIRRIVEGSGSQDYYDWYADCSAMVYLRLCQGIIRYSPTTPCRNASISQSQARSQIIKQSLTVNIFSTLPCLASRYNKVSVQTLMAL</sequence>